<evidence type="ECO:0000259" key="1">
    <source>
        <dbReference type="Pfam" id="PF01336"/>
    </source>
</evidence>
<dbReference type="PANTHER" id="PTHR32294:SF0">
    <property type="entry name" value="DNA POLYMERASE III SUBUNIT ALPHA"/>
    <property type="match status" value="1"/>
</dbReference>
<dbReference type="InterPro" id="IPR004365">
    <property type="entry name" value="NA-bd_OB_tRNA"/>
</dbReference>
<dbReference type="Gene3D" id="2.40.50.140">
    <property type="entry name" value="Nucleic acid-binding proteins"/>
    <property type="match status" value="1"/>
</dbReference>
<sequence>EILSFNREIRKAKINGQKSLFDENSNQPNSLKLKETKPIALDQKLLWEKELLGLYISSHPLENYRKILERKTLPLRELKEQIFNHKIRVGGIISSIKKILTRKGQSMLFMKLEDLTDKVEVVVFPSAIERNPSCFQENKIVFVTGRVDNWKDSSKLICEDIEEIINNEN</sequence>
<dbReference type="AlphaFoldDB" id="X1NFD8"/>
<dbReference type="Pfam" id="PF01336">
    <property type="entry name" value="tRNA_anti-codon"/>
    <property type="match status" value="1"/>
</dbReference>
<gene>
    <name evidence="2" type="ORF">S06H3_16615</name>
</gene>
<protein>
    <recommendedName>
        <fullName evidence="1">OB domain-containing protein</fullName>
    </recommendedName>
</protein>
<name>X1NFD8_9ZZZZ</name>
<proteinExistence type="predicted"/>
<feature type="domain" description="OB" evidence="1">
    <location>
        <begin position="88"/>
        <end position="164"/>
    </location>
</feature>
<dbReference type="InterPro" id="IPR012340">
    <property type="entry name" value="NA-bd_OB-fold"/>
</dbReference>
<reference evidence="2" key="1">
    <citation type="journal article" date="2014" name="Front. Microbiol.">
        <title>High frequency of phylogenetically diverse reductive dehalogenase-homologous genes in deep subseafloor sedimentary metagenomes.</title>
        <authorList>
            <person name="Kawai M."/>
            <person name="Futagami T."/>
            <person name="Toyoda A."/>
            <person name="Takaki Y."/>
            <person name="Nishi S."/>
            <person name="Hori S."/>
            <person name="Arai W."/>
            <person name="Tsubouchi T."/>
            <person name="Morono Y."/>
            <person name="Uchiyama I."/>
            <person name="Ito T."/>
            <person name="Fujiyama A."/>
            <person name="Inagaki F."/>
            <person name="Takami H."/>
        </authorList>
    </citation>
    <scope>NUCLEOTIDE SEQUENCE</scope>
    <source>
        <strain evidence="2">Expedition CK06-06</strain>
    </source>
</reference>
<dbReference type="GO" id="GO:0003676">
    <property type="term" value="F:nucleic acid binding"/>
    <property type="evidence" value="ECO:0007669"/>
    <property type="project" value="InterPro"/>
</dbReference>
<dbReference type="GO" id="GO:0008408">
    <property type="term" value="F:3'-5' exonuclease activity"/>
    <property type="evidence" value="ECO:0007669"/>
    <property type="project" value="InterPro"/>
</dbReference>
<organism evidence="2">
    <name type="scientific">marine sediment metagenome</name>
    <dbReference type="NCBI Taxonomy" id="412755"/>
    <lineage>
        <taxon>unclassified sequences</taxon>
        <taxon>metagenomes</taxon>
        <taxon>ecological metagenomes</taxon>
    </lineage>
</organism>
<evidence type="ECO:0000313" key="2">
    <source>
        <dbReference type="EMBL" id="GAI17389.1"/>
    </source>
</evidence>
<feature type="non-terminal residue" evidence="2">
    <location>
        <position position="1"/>
    </location>
</feature>
<accession>X1NFD8</accession>
<dbReference type="InterPro" id="IPR004805">
    <property type="entry name" value="DnaE2/DnaE/PolC"/>
</dbReference>
<dbReference type="EMBL" id="BARV01008232">
    <property type="protein sequence ID" value="GAI17389.1"/>
    <property type="molecule type" value="Genomic_DNA"/>
</dbReference>
<comment type="caution">
    <text evidence="2">The sequence shown here is derived from an EMBL/GenBank/DDBJ whole genome shotgun (WGS) entry which is preliminary data.</text>
</comment>
<dbReference type="GO" id="GO:0006260">
    <property type="term" value="P:DNA replication"/>
    <property type="evidence" value="ECO:0007669"/>
    <property type="project" value="InterPro"/>
</dbReference>
<dbReference type="PANTHER" id="PTHR32294">
    <property type="entry name" value="DNA POLYMERASE III SUBUNIT ALPHA"/>
    <property type="match status" value="1"/>
</dbReference>
<dbReference type="CDD" id="cd04485">
    <property type="entry name" value="DnaE_OBF"/>
    <property type="match status" value="1"/>
</dbReference>